<dbReference type="Pfam" id="PF16064">
    <property type="entry name" value="DUF4806"/>
    <property type="match status" value="1"/>
</dbReference>
<feature type="compositionally biased region" description="Basic and acidic residues" evidence="1">
    <location>
        <begin position="24"/>
        <end position="33"/>
    </location>
</feature>
<evidence type="ECO:0000256" key="1">
    <source>
        <dbReference type="SAM" id="MobiDB-lite"/>
    </source>
</evidence>
<dbReference type="EMBL" id="KE524837">
    <property type="protein sequence ID" value="KFB37157.1"/>
    <property type="molecule type" value="Genomic_DNA"/>
</dbReference>
<proteinExistence type="predicted"/>
<evidence type="ECO:0000313" key="3">
    <source>
        <dbReference type="EMBL" id="KFB37157.1"/>
    </source>
</evidence>
<dbReference type="VEuPathDB" id="VectorBase:ASIS007369"/>
<keyword evidence="5" id="KW-1185">Reference proteome</keyword>
<dbReference type="Proteomes" id="UP000030765">
    <property type="component" value="Unassembled WGS sequence"/>
</dbReference>
<gene>
    <name evidence="3" type="ORF">ZHAS_00004364</name>
</gene>
<evidence type="ECO:0000313" key="4">
    <source>
        <dbReference type="EnsemblMetazoa" id="ASIC004364-PA"/>
    </source>
</evidence>
<dbReference type="EMBL" id="ATLV01013065">
    <property type="status" value="NOT_ANNOTATED_CDS"/>
    <property type="molecule type" value="Genomic_DNA"/>
</dbReference>
<dbReference type="OrthoDB" id="7743406at2759"/>
<dbReference type="VEuPathDB" id="VectorBase:ASIC004364"/>
<reference evidence="3 5" key="1">
    <citation type="journal article" date="2014" name="BMC Genomics">
        <title>Genome sequence of Anopheles sinensis provides insight into genetics basis of mosquito competence for malaria parasites.</title>
        <authorList>
            <person name="Zhou D."/>
            <person name="Zhang D."/>
            <person name="Ding G."/>
            <person name="Shi L."/>
            <person name="Hou Q."/>
            <person name="Ye Y."/>
            <person name="Xu Y."/>
            <person name="Zhou H."/>
            <person name="Xiong C."/>
            <person name="Li S."/>
            <person name="Yu J."/>
            <person name="Hong S."/>
            <person name="Yu X."/>
            <person name="Zou P."/>
            <person name="Chen C."/>
            <person name="Chang X."/>
            <person name="Wang W."/>
            <person name="Lv Y."/>
            <person name="Sun Y."/>
            <person name="Ma L."/>
            <person name="Shen B."/>
            <person name="Zhu C."/>
        </authorList>
    </citation>
    <scope>NUCLEOTIDE SEQUENCE [LARGE SCALE GENOMIC DNA]</scope>
</reference>
<reference evidence="4" key="2">
    <citation type="submission" date="2020-05" db="UniProtKB">
        <authorList>
            <consortium name="EnsemblMetazoa"/>
        </authorList>
    </citation>
    <scope>IDENTIFICATION</scope>
</reference>
<feature type="domain" description="DUF4806" evidence="2">
    <location>
        <begin position="139"/>
        <end position="213"/>
    </location>
</feature>
<accession>A0A084VGR3</accession>
<evidence type="ECO:0000259" key="2">
    <source>
        <dbReference type="Pfam" id="PF16064"/>
    </source>
</evidence>
<name>A0A084VGR3_ANOSI</name>
<protein>
    <submittedName>
        <fullName evidence="3">AGAP005307-PA-like protein</fullName>
    </submittedName>
    <submittedName>
        <fullName evidence="4">DUF4806 domain-containing protein</fullName>
    </submittedName>
</protein>
<organism evidence="3">
    <name type="scientific">Anopheles sinensis</name>
    <name type="common">Mosquito</name>
    <dbReference type="NCBI Taxonomy" id="74873"/>
    <lineage>
        <taxon>Eukaryota</taxon>
        <taxon>Metazoa</taxon>
        <taxon>Ecdysozoa</taxon>
        <taxon>Arthropoda</taxon>
        <taxon>Hexapoda</taxon>
        <taxon>Insecta</taxon>
        <taxon>Pterygota</taxon>
        <taxon>Neoptera</taxon>
        <taxon>Endopterygota</taxon>
        <taxon>Diptera</taxon>
        <taxon>Nematocera</taxon>
        <taxon>Culicoidea</taxon>
        <taxon>Culicidae</taxon>
        <taxon>Anophelinae</taxon>
        <taxon>Anopheles</taxon>
    </lineage>
</organism>
<feature type="region of interest" description="Disordered" evidence="1">
    <location>
        <begin position="24"/>
        <end position="49"/>
    </location>
</feature>
<evidence type="ECO:0000313" key="5">
    <source>
        <dbReference type="Proteomes" id="UP000030765"/>
    </source>
</evidence>
<dbReference type="EnsemblMetazoa" id="ASIC004364-RA">
    <property type="protein sequence ID" value="ASIC004364-PA"/>
    <property type="gene ID" value="ASIC004364"/>
</dbReference>
<dbReference type="AlphaFoldDB" id="A0A084VGR3"/>
<sequence length="277" mass="30803">MDQQEDTTLEGLKRRFPHFTIKKIETLNEERSSAGEAGNSPPGPHQGDVMFAVPSAAKVSRTAILGPHPPSPTPTFPGPDDLYQEESAAVPQKALTVPAQVVHQLERLHDESARMRVSLEIAVDRLTVDRSAYEECEFSPLETREQVEEFNSKLENSTFAEEMVDRLKRGSANCNEKTRIARSLDSLFSRQLFASCSWTGVGRMGPKIPFCMLTNVLLLLRRVAGKPGKLARVDFIENLVRSRLLQAKKRLQGKPGRRAYCHMKIHGSTSKNASGGH</sequence>
<dbReference type="InterPro" id="IPR032071">
    <property type="entry name" value="DUF4806"/>
</dbReference>